<dbReference type="AlphaFoldDB" id="A0A2H3SL26"/>
<dbReference type="PANTHER" id="PTHR46825:SF7">
    <property type="entry name" value="D-ALANYL-D-ALANINE CARBOXYPEPTIDASE"/>
    <property type="match status" value="1"/>
</dbReference>
<reference evidence="4" key="1">
    <citation type="submission" date="2016-09" db="EMBL/GenBank/DDBJ databases">
        <authorList>
            <person name="Guldener U."/>
        </authorList>
    </citation>
    <scope>NUCLEOTIDE SEQUENCE [LARGE SCALE GENOMIC DNA]</scope>
    <source>
        <strain evidence="4">V64-1</strain>
    </source>
</reference>
<dbReference type="Gene3D" id="3.40.710.10">
    <property type="entry name" value="DD-peptidase/beta-lactamase superfamily"/>
    <property type="match status" value="1"/>
</dbReference>
<proteinExistence type="inferred from homology"/>
<dbReference type="SUPFAM" id="SSF56601">
    <property type="entry name" value="beta-lactamase/transpeptidase-like"/>
    <property type="match status" value="1"/>
</dbReference>
<gene>
    <name evidence="3" type="ORF">FRV6_01073</name>
</gene>
<evidence type="ECO:0000256" key="1">
    <source>
        <dbReference type="ARBA" id="ARBA00038215"/>
    </source>
</evidence>
<organism evidence="3 4">
    <name type="scientific">Fusarium oxysporum</name>
    <name type="common">Fusarium vascular wilt</name>
    <dbReference type="NCBI Taxonomy" id="5507"/>
    <lineage>
        <taxon>Eukaryota</taxon>
        <taxon>Fungi</taxon>
        <taxon>Dikarya</taxon>
        <taxon>Ascomycota</taxon>
        <taxon>Pezizomycotina</taxon>
        <taxon>Sordariomycetes</taxon>
        <taxon>Hypocreomycetidae</taxon>
        <taxon>Hypocreales</taxon>
        <taxon>Nectriaceae</taxon>
        <taxon>Fusarium</taxon>
        <taxon>Fusarium oxysporum species complex</taxon>
    </lineage>
</organism>
<dbReference type="InterPro" id="IPR050491">
    <property type="entry name" value="AmpC-like"/>
</dbReference>
<feature type="domain" description="Beta-lactamase-related" evidence="2">
    <location>
        <begin position="21"/>
        <end position="349"/>
    </location>
</feature>
<protein>
    <recommendedName>
        <fullName evidence="2">Beta-lactamase-related domain-containing protein</fullName>
    </recommendedName>
</protein>
<evidence type="ECO:0000313" key="3">
    <source>
        <dbReference type="EMBL" id="SCO76861.1"/>
    </source>
</evidence>
<dbReference type="InterPro" id="IPR012338">
    <property type="entry name" value="Beta-lactam/transpept-like"/>
</dbReference>
<dbReference type="Proteomes" id="UP000219369">
    <property type="component" value="Unassembled WGS sequence"/>
</dbReference>
<dbReference type="Pfam" id="PF00144">
    <property type="entry name" value="Beta-lactamase"/>
    <property type="match status" value="1"/>
</dbReference>
<dbReference type="EMBL" id="FMJY01000001">
    <property type="protein sequence ID" value="SCO76861.1"/>
    <property type="molecule type" value="Genomic_DNA"/>
</dbReference>
<comment type="similarity">
    <text evidence="1">Belongs to the peptidase S12 family.</text>
</comment>
<name>A0A2H3SL26_FUSOX</name>
<dbReference type="OrthoDB" id="5094220at2759"/>
<dbReference type="InterPro" id="IPR001466">
    <property type="entry name" value="Beta-lactam-related"/>
</dbReference>
<accession>A0A2H3SL26</accession>
<evidence type="ECO:0000259" key="2">
    <source>
        <dbReference type="Pfam" id="PF00144"/>
    </source>
</evidence>
<dbReference type="PANTHER" id="PTHR46825">
    <property type="entry name" value="D-ALANYL-D-ALANINE-CARBOXYPEPTIDASE/ENDOPEPTIDASE AMPH"/>
    <property type="match status" value="1"/>
</dbReference>
<sequence length="385" mass="41989">MARDGDTADYVAEIKAILRDSADAGVPGLSVAVCSLYKTWTFTRGVSNLRSLEPVETKHLFGIGSITKIFVAVIVLQLVEEGKLRLLDTVSALLEPSVYHDIVDAGEATVARLLSHEAGIDSWEDDPSWIRNGRGREMNPSYIWTKTEPLDYVRRPKKTAPEPGRWYYSNTNYTLLGLIIEKVTGSPAESEIRHRILSPLGMTQTYLEGFESPPSEGLLPSRYHWSTDTFRDAAGTSLSFPPMSEHLMDCTSSNLSTEWTAGGILSSATDLATFAVALRDGKLLNSESLAIMTEWRPAANGEEMGHGLFRIKRPDGGAWLGHFGRVLGFTAALWWKEGGDCVIVVLSNVGRMHSGNVPSSGSHVVAKSNLLEFASKLASTSALDS</sequence>
<evidence type="ECO:0000313" key="4">
    <source>
        <dbReference type="Proteomes" id="UP000219369"/>
    </source>
</evidence>